<comment type="caution">
    <text evidence="2">The sequence shown here is derived from an EMBL/GenBank/DDBJ whole genome shotgun (WGS) entry which is preliminary data.</text>
</comment>
<dbReference type="Proteomes" id="UP001231189">
    <property type="component" value="Unassembled WGS sequence"/>
</dbReference>
<keyword evidence="1" id="KW-0472">Membrane</keyword>
<evidence type="ECO:0000256" key="1">
    <source>
        <dbReference type="SAM" id="Phobius"/>
    </source>
</evidence>
<evidence type="ECO:0000313" key="2">
    <source>
        <dbReference type="EMBL" id="KAK1605595.1"/>
    </source>
</evidence>
<dbReference type="EMBL" id="JAUUTY010000007">
    <property type="protein sequence ID" value="KAK1605595.1"/>
    <property type="molecule type" value="Genomic_DNA"/>
</dbReference>
<keyword evidence="1" id="KW-1133">Transmembrane helix</keyword>
<dbReference type="AlphaFoldDB" id="A0AAD8QMG5"/>
<name>A0AAD8QMG5_LOLMU</name>
<protein>
    <submittedName>
        <fullName evidence="2">Uncharacterized protein</fullName>
    </submittedName>
</protein>
<accession>A0AAD8QMG5</accession>
<feature type="transmembrane region" description="Helical" evidence="1">
    <location>
        <begin position="21"/>
        <end position="40"/>
    </location>
</feature>
<reference evidence="2" key="1">
    <citation type="submission" date="2023-07" db="EMBL/GenBank/DDBJ databases">
        <title>A chromosome-level genome assembly of Lolium multiflorum.</title>
        <authorList>
            <person name="Chen Y."/>
            <person name="Copetti D."/>
            <person name="Kolliker R."/>
            <person name="Studer B."/>
        </authorList>
    </citation>
    <scope>NUCLEOTIDE SEQUENCE</scope>
    <source>
        <strain evidence="2">02402/16</strain>
        <tissue evidence="2">Leaf</tissue>
    </source>
</reference>
<proteinExistence type="predicted"/>
<sequence>MIRGQRRGALTSMKSGVKVMFVFVVGDVVKLVTGGAMVVFDDVIDGMVMFVTSVNGGVMVVYDDVVMLATSVNGGAMVLFGFVIADVAMLVIGEISSPVECGGNEQLPARGGCFSVASFVSPAMTTSAESGYFSVPAQFPAVGTRGAGSSELTALRGVDPLI</sequence>
<evidence type="ECO:0000313" key="3">
    <source>
        <dbReference type="Proteomes" id="UP001231189"/>
    </source>
</evidence>
<organism evidence="2 3">
    <name type="scientific">Lolium multiflorum</name>
    <name type="common">Italian ryegrass</name>
    <name type="synonym">Lolium perenne subsp. multiflorum</name>
    <dbReference type="NCBI Taxonomy" id="4521"/>
    <lineage>
        <taxon>Eukaryota</taxon>
        <taxon>Viridiplantae</taxon>
        <taxon>Streptophyta</taxon>
        <taxon>Embryophyta</taxon>
        <taxon>Tracheophyta</taxon>
        <taxon>Spermatophyta</taxon>
        <taxon>Magnoliopsida</taxon>
        <taxon>Liliopsida</taxon>
        <taxon>Poales</taxon>
        <taxon>Poaceae</taxon>
        <taxon>BOP clade</taxon>
        <taxon>Pooideae</taxon>
        <taxon>Poodae</taxon>
        <taxon>Poeae</taxon>
        <taxon>Poeae Chloroplast Group 2 (Poeae type)</taxon>
        <taxon>Loliodinae</taxon>
        <taxon>Loliinae</taxon>
        <taxon>Lolium</taxon>
    </lineage>
</organism>
<keyword evidence="3" id="KW-1185">Reference proteome</keyword>
<gene>
    <name evidence="2" type="ORF">QYE76_029268</name>
</gene>
<keyword evidence="1" id="KW-0812">Transmembrane</keyword>